<reference evidence="3 4" key="1">
    <citation type="journal article" date="2019" name="Int. J. Syst. Evol. Microbiol.">
        <title>The Global Catalogue of Microorganisms (GCM) 10K type strain sequencing project: providing services to taxonomists for standard genome sequencing and annotation.</title>
        <authorList>
            <consortium name="The Broad Institute Genomics Platform"/>
            <consortium name="The Broad Institute Genome Sequencing Center for Infectious Disease"/>
            <person name="Wu L."/>
            <person name="Ma J."/>
        </authorList>
    </citation>
    <scope>NUCLEOTIDE SEQUENCE [LARGE SCALE GENOMIC DNA]</scope>
    <source>
        <strain evidence="3 4">JCM 16009</strain>
    </source>
</reference>
<evidence type="ECO:0000256" key="1">
    <source>
        <dbReference type="ARBA" id="ARBA00022729"/>
    </source>
</evidence>
<dbReference type="Pfam" id="PF01522">
    <property type="entry name" value="Polysacc_deac_1"/>
    <property type="match status" value="1"/>
</dbReference>
<dbReference type="Gene3D" id="3.20.20.370">
    <property type="entry name" value="Glycoside hydrolase/deacetylase"/>
    <property type="match status" value="1"/>
</dbReference>
<evidence type="ECO:0000259" key="2">
    <source>
        <dbReference type="PROSITE" id="PS51677"/>
    </source>
</evidence>
<feature type="domain" description="NodB homology" evidence="2">
    <location>
        <begin position="101"/>
        <end position="273"/>
    </location>
</feature>
<dbReference type="RefSeq" id="WP_344412258.1">
    <property type="nucleotide sequence ID" value="NZ_BAAAQK010000003.1"/>
</dbReference>
<protein>
    <submittedName>
        <fullName evidence="3">Polysaccharide deacetylase family protein</fullName>
    </submittedName>
</protein>
<organism evidence="3 4">
    <name type="scientific">Pseudonocardia ailaonensis</name>
    <dbReference type="NCBI Taxonomy" id="367279"/>
    <lineage>
        <taxon>Bacteria</taxon>
        <taxon>Bacillati</taxon>
        <taxon>Actinomycetota</taxon>
        <taxon>Actinomycetes</taxon>
        <taxon>Pseudonocardiales</taxon>
        <taxon>Pseudonocardiaceae</taxon>
        <taxon>Pseudonocardia</taxon>
    </lineage>
</organism>
<name>A0ABN2MMK0_9PSEU</name>
<dbReference type="InterPro" id="IPR051398">
    <property type="entry name" value="Polysacch_Deacetylase"/>
</dbReference>
<proteinExistence type="predicted"/>
<dbReference type="PROSITE" id="PS51677">
    <property type="entry name" value="NODB"/>
    <property type="match status" value="1"/>
</dbReference>
<dbReference type="PANTHER" id="PTHR34216:SF7">
    <property type="entry name" value="POLY-BETA-1,6-N-ACETYL-D-GLUCOSAMINE N-DEACETYLASE"/>
    <property type="match status" value="1"/>
</dbReference>
<dbReference type="PANTHER" id="PTHR34216">
    <property type="match status" value="1"/>
</dbReference>
<dbReference type="InterPro" id="IPR002509">
    <property type="entry name" value="NODB_dom"/>
</dbReference>
<accession>A0ABN2MMK0</accession>
<keyword evidence="1" id="KW-0732">Signal</keyword>
<dbReference type="CDD" id="cd10918">
    <property type="entry name" value="CE4_NodB_like_5s_6s"/>
    <property type="match status" value="1"/>
</dbReference>
<dbReference type="EMBL" id="BAAAQK010000003">
    <property type="protein sequence ID" value="GAA1831631.1"/>
    <property type="molecule type" value="Genomic_DNA"/>
</dbReference>
<dbReference type="InterPro" id="IPR011330">
    <property type="entry name" value="Glyco_hydro/deAcase_b/a-brl"/>
</dbReference>
<evidence type="ECO:0000313" key="4">
    <source>
        <dbReference type="Proteomes" id="UP001500449"/>
    </source>
</evidence>
<evidence type="ECO:0000313" key="3">
    <source>
        <dbReference type="EMBL" id="GAA1831631.1"/>
    </source>
</evidence>
<dbReference type="Proteomes" id="UP001500449">
    <property type="component" value="Unassembled WGS sequence"/>
</dbReference>
<keyword evidence="4" id="KW-1185">Reference proteome</keyword>
<sequence>MSRSVPESLRSAVGSTRLGQVAYPHLVKGRLGVERWSLGLRSRPAAGAARARIVAYHSVGTPEWGVNDVTPAAFERHLQLAVDDGWTFATPSEVLARPDEQLLSITFDDGVRSVLQNAVPVLRAHGVPATMFVVTGWADGGHEGGYDHVLDWYGLDALQRAGMELGSHSVTHPDFSTLDDGQVRRELAESRARLTRMLGVDTAEFAIPYGQSANWDARAQAAALDAGYAAVYAQAVDTRTPGTIARTFVTAFDRPTVFRAALHGAFDGWEEWS</sequence>
<comment type="caution">
    <text evidence="3">The sequence shown here is derived from an EMBL/GenBank/DDBJ whole genome shotgun (WGS) entry which is preliminary data.</text>
</comment>
<gene>
    <name evidence="3" type="ORF">GCM10009836_07020</name>
</gene>
<dbReference type="SUPFAM" id="SSF88713">
    <property type="entry name" value="Glycoside hydrolase/deacetylase"/>
    <property type="match status" value="1"/>
</dbReference>